<reference evidence="3" key="2">
    <citation type="submission" date="2023-04" db="EMBL/GenBank/DDBJ databases">
        <authorList>
            <person name="Bruccoleri R.E."/>
            <person name="Oakeley E.J."/>
            <person name="Faust A.-M."/>
            <person name="Dessus-Babus S."/>
            <person name="Altorfer M."/>
            <person name="Burckhardt D."/>
            <person name="Oertli M."/>
            <person name="Naumann U."/>
            <person name="Petersen F."/>
            <person name="Wong J."/>
        </authorList>
    </citation>
    <scope>NUCLEOTIDE SEQUENCE</scope>
    <source>
        <strain evidence="3">GSM-AAB239-AS_SAM_17_03QT</strain>
        <tissue evidence="3">Leaf</tissue>
    </source>
</reference>
<accession>A0AAX6DY81</accession>
<evidence type="ECO:0000313" key="3">
    <source>
        <dbReference type="EMBL" id="KAJ6796788.1"/>
    </source>
</evidence>
<evidence type="ECO:0000256" key="2">
    <source>
        <dbReference type="ARBA" id="ARBA00023274"/>
    </source>
</evidence>
<dbReference type="InterPro" id="IPR012678">
    <property type="entry name" value="Ribosomal_uL23/eL15/eS24_sf"/>
</dbReference>
<dbReference type="GO" id="GO:0006412">
    <property type="term" value="P:translation"/>
    <property type="evidence" value="ECO:0007669"/>
    <property type="project" value="InterPro"/>
</dbReference>
<evidence type="ECO:0000256" key="1">
    <source>
        <dbReference type="ARBA" id="ARBA00022980"/>
    </source>
</evidence>
<dbReference type="SUPFAM" id="SSF54189">
    <property type="entry name" value="Ribosomal proteins S24e, L23 and L15e"/>
    <property type="match status" value="1"/>
</dbReference>
<dbReference type="PANTHER" id="PTHR46159:SF12">
    <property type="entry name" value="PROTEIN TESMIN_TSO1-LIKE CXC 3-RELATED"/>
    <property type="match status" value="1"/>
</dbReference>
<dbReference type="Gene3D" id="3.40.1120.10">
    <property type="entry name" value="Ribosomal protein l15e"/>
    <property type="match status" value="1"/>
</dbReference>
<keyword evidence="4" id="KW-1185">Reference proteome</keyword>
<sequence length="139" mass="15929">MSTTCSMKCWKLASCVCYWEHRWHQSIVRVTLSTRPHKCRRLGYKAKQIDSQHHRGMRRRCLVFEVSGVSGKNSKNNSTFQPSVSLPSTGKFTSEDRQLTLLRPGSSLSSRMLPGIGLHLNTFATISRNRMVTPETLFW</sequence>
<dbReference type="EMBL" id="JANAVB010041219">
    <property type="protein sequence ID" value="KAJ6796788.1"/>
    <property type="molecule type" value="Genomic_DNA"/>
</dbReference>
<dbReference type="InterPro" id="IPR044522">
    <property type="entry name" value="TSO1-like"/>
</dbReference>
<dbReference type="GO" id="GO:0003735">
    <property type="term" value="F:structural constituent of ribosome"/>
    <property type="evidence" value="ECO:0007669"/>
    <property type="project" value="InterPro"/>
</dbReference>
<dbReference type="GO" id="GO:0005840">
    <property type="term" value="C:ribosome"/>
    <property type="evidence" value="ECO:0007669"/>
    <property type="project" value="UniProtKB-KW"/>
</dbReference>
<reference evidence="3" key="1">
    <citation type="journal article" date="2023" name="GigaByte">
        <title>Genome assembly of the bearded iris, Iris pallida Lam.</title>
        <authorList>
            <person name="Bruccoleri R.E."/>
            <person name="Oakeley E.J."/>
            <person name="Faust A.M.E."/>
            <person name="Altorfer M."/>
            <person name="Dessus-Babus S."/>
            <person name="Burckhardt D."/>
            <person name="Oertli M."/>
            <person name="Naumann U."/>
            <person name="Petersen F."/>
            <person name="Wong J."/>
        </authorList>
    </citation>
    <scope>NUCLEOTIDE SEQUENCE</scope>
    <source>
        <strain evidence="3">GSM-AAB239-AS_SAM_17_03QT</strain>
    </source>
</reference>
<dbReference type="Proteomes" id="UP001140949">
    <property type="component" value="Unassembled WGS sequence"/>
</dbReference>
<dbReference type="GO" id="GO:1990904">
    <property type="term" value="C:ribonucleoprotein complex"/>
    <property type="evidence" value="ECO:0007669"/>
    <property type="project" value="UniProtKB-KW"/>
</dbReference>
<dbReference type="AlphaFoldDB" id="A0AAX6DY81"/>
<name>A0AAX6DY81_IRIPA</name>
<evidence type="ECO:0000313" key="4">
    <source>
        <dbReference type="Proteomes" id="UP001140949"/>
    </source>
</evidence>
<gene>
    <name evidence="3" type="ORF">M6B38_220265</name>
</gene>
<dbReference type="InterPro" id="IPR024794">
    <property type="entry name" value="Rbsml_eL15_core_dom_sf"/>
</dbReference>
<protein>
    <submittedName>
        <fullName evidence="3">Protein tesmin/TSO1-like CXC 2</fullName>
    </submittedName>
</protein>
<keyword evidence="1" id="KW-0689">Ribosomal protein</keyword>
<comment type="caution">
    <text evidence="3">The sequence shown here is derived from an EMBL/GenBank/DDBJ whole genome shotgun (WGS) entry which is preliminary data.</text>
</comment>
<keyword evidence="2" id="KW-0687">Ribonucleoprotein</keyword>
<dbReference type="PANTHER" id="PTHR46159">
    <property type="entry name" value="PROTEIN TESMIN/TSO1-LIKE CXC 2"/>
    <property type="match status" value="1"/>
</dbReference>
<proteinExistence type="predicted"/>
<organism evidence="3 4">
    <name type="scientific">Iris pallida</name>
    <name type="common">Sweet iris</name>
    <dbReference type="NCBI Taxonomy" id="29817"/>
    <lineage>
        <taxon>Eukaryota</taxon>
        <taxon>Viridiplantae</taxon>
        <taxon>Streptophyta</taxon>
        <taxon>Embryophyta</taxon>
        <taxon>Tracheophyta</taxon>
        <taxon>Spermatophyta</taxon>
        <taxon>Magnoliopsida</taxon>
        <taxon>Liliopsida</taxon>
        <taxon>Asparagales</taxon>
        <taxon>Iridaceae</taxon>
        <taxon>Iridoideae</taxon>
        <taxon>Irideae</taxon>
        <taxon>Iris</taxon>
    </lineage>
</organism>
<dbReference type="GO" id="GO:0003700">
    <property type="term" value="F:DNA-binding transcription factor activity"/>
    <property type="evidence" value="ECO:0007669"/>
    <property type="project" value="InterPro"/>
</dbReference>